<evidence type="ECO:0000259" key="10">
    <source>
        <dbReference type="PROSITE" id="PS50157"/>
    </source>
</evidence>
<comment type="caution">
    <text evidence="11">The sequence shown here is derived from an EMBL/GenBank/DDBJ whole genome shotgun (WGS) entry which is preliminary data.</text>
</comment>
<dbReference type="SMART" id="SM00355">
    <property type="entry name" value="ZnF_C2H2"/>
    <property type="match status" value="2"/>
</dbReference>
<dbReference type="GO" id="GO:0000785">
    <property type="term" value="C:chromatin"/>
    <property type="evidence" value="ECO:0007669"/>
    <property type="project" value="TreeGrafter"/>
</dbReference>
<dbReference type="PANTHER" id="PTHR14003">
    <property type="entry name" value="TRANSCRIPTIONAL REPRESSOR PROTEIN YY"/>
    <property type="match status" value="1"/>
</dbReference>
<feature type="compositionally biased region" description="Pro residues" evidence="9">
    <location>
        <begin position="37"/>
        <end position="46"/>
    </location>
</feature>
<dbReference type="FunFam" id="3.30.160.60:FF:000104">
    <property type="entry name" value="Transcriptional repressor protein YY1"/>
    <property type="match status" value="1"/>
</dbReference>
<dbReference type="FunFam" id="3.30.160.60:FF:000045">
    <property type="entry name" value="ZFP69 zinc finger protein B"/>
    <property type="match status" value="1"/>
</dbReference>
<evidence type="ECO:0000313" key="12">
    <source>
        <dbReference type="Proteomes" id="UP000605846"/>
    </source>
</evidence>
<dbReference type="OrthoDB" id="6077919at2759"/>
<evidence type="ECO:0000256" key="6">
    <source>
        <dbReference type="ARBA" id="ARBA00023125"/>
    </source>
</evidence>
<dbReference type="AlphaFoldDB" id="A0A8H7ETX2"/>
<evidence type="ECO:0000256" key="1">
    <source>
        <dbReference type="ARBA" id="ARBA00004123"/>
    </source>
</evidence>
<evidence type="ECO:0000256" key="7">
    <source>
        <dbReference type="ARBA" id="ARBA00023242"/>
    </source>
</evidence>
<keyword evidence="3" id="KW-0677">Repeat</keyword>
<evidence type="ECO:0000256" key="4">
    <source>
        <dbReference type="ARBA" id="ARBA00022771"/>
    </source>
</evidence>
<accession>A0A8H7ETX2</accession>
<reference evidence="11" key="1">
    <citation type="submission" date="2020-01" db="EMBL/GenBank/DDBJ databases">
        <title>Genome Sequencing of Three Apophysomyces-Like Fungal Strains Confirms a Novel Fungal Genus in the Mucoromycota with divergent Burkholderia-like Endosymbiotic Bacteria.</title>
        <authorList>
            <person name="Stajich J.E."/>
            <person name="Macias A.M."/>
            <person name="Carter-House D."/>
            <person name="Lovett B."/>
            <person name="Kasson L.R."/>
            <person name="Berry K."/>
            <person name="Grigoriev I."/>
            <person name="Chang Y."/>
            <person name="Spatafora J."/>
            <person name="Kasson M.T."/>
        </authorList>
    </citation>
    <scope>NUCLEOTIDE SEQUENCE</scope>
    <source>
        <strain evidence="11">NRRL A-21654</strain>
    </source>
</reference>
<evidence type="ECO:0000313" key="11">
    <source>
        <dbReference type="EMBL" id="KAF7731817.1"/>
    </source>
</evidence>
<feature type="domain" description="C2H2-type" evidence="10">
    <location>
        <begin position="90"/>
        <end position="119"/>
    </location>
</feature>
<dbReference type="EMBL" id="JABAYA010000007">
    <property type="protein sequence ID" value="KAF7731817.1"/>
    <property type="molecule type" value="Genomic_DNA"/>
</dbReference>
<protein>
    <recommendedName>
        <fullName evidence="10">C2H2-type domain-containing protein</fullName>
    </recommendedName>
</protein>
<dbReference type="GO" id="GO:0005667">
    <property type="term" value="C:transcription regulator complex"/>
    <property type="evidence" value="ECO:0007669"/>
    <property type="project" value="TreeGrafter"/>
</dbReference>
<keyword evidence="2" id="KW-0479">Metal-binding</keyword>
<keyword evidence="5" id="KW-0862">Zinc</keyword>
<keyword evidence="7" id="KW-0539">Nucleus</keyword>
<evidence type="ECO:0000256" key="9">
    <source>
        <dbReference type="SAM" id="MobiDB-lite"/>
    </source>
</evidence>
<evidence type="ECO:0000256" key="8">
    <source>
        <dbReference type="PROSITE-ProRule" id="PRU00042"/>
    </source>
</evidence>
<dbReference type="GO" id="GO:0008270">
    <property type="term" value="F:zinc ion binding"/>
    <property type="evidence" value="ECO:0007669"/>
    <property type="project" value="UniProtKB-KW"/>
</dbReference>
<dbReference type="InterPro" id="IPR013087">
    <property type="entry name" value="Znf_C2H2_type"/>
</dbReference>
<sequence length="125" mass="13879">MVFADLSSMETDESKEDAVSASTIDETTTSASTSPSSTPPPLPPTSTPATFSHRVTQESGKYICRYCQKAFTRPSSLRTHIYSHTGEKPFECTEEGCGRKFSVQSNLRRHLRIHRLARPQTTPSQ</sequence>
<dbReference type="Proteomes" id="UP000605846">
    <property type="component" value="Unassembled WGS sequence"/>
</dbReference>
<dbReference type="GO" id="GO:0000981">
    <property type="term" value="F:DNA-binding transcription factor activity, RNA polymerase II-specific"/>
    <property type="evidence" value="ECO:0007669"/>
    <property type="project" value="TreeGrafter"/>
</dbReference>
<dbReference type="PROSITE" id="PS50157">
    <property type="entry name" value="ZINC_FINGER_C2H2_2"/>
    <property type="match status" value="2"/>
</dbReference>
<feature type="compositionally biased region" description="Low complexity" evidence="9">
    <location>
        <begin position="27"/>
        <end position="36"/>
    </location>
</feature>
<evidence type="ECO:0000256" key="2">
    <source>
        <dbReference type="ARBA" id="ARBA00022723"/>
    </source>
</evidence>
<keyword evidence="12" id="KW-1185">Reference proteome</keyword>
<dbReference type="PROSITE" id="PS00028">
    <property type="entry name" value="ZINC_FINGER_C2H2_1"/>
    <property type="match status" value="2"/>
</dbReference>
<comment type="subcellular location">
    <subcellularLocation>
        <location evidence="1">Nucleus</location>
    </subcellularLocation>
</comment>
<feature type="region of interest" description="Disordered" evidence="9">
    <location>
        <begin position="1"/>
        <end position="51"/>
    </location>
</feature>
<evidence type="ECO:0000256" key="5">
    <source>
        <dbReference type="ARBA" id="ARBA00022833"/>
    </source>
</evidence>
<dbReference type="GO" id="GO:0031519">
    <property type="term" value="C:PcG protein complex"/>
    <property type="evidence" value="ECO:0007669"/>
    <property type="project" value="TreeGrafter"/>
</dbReference>
<dbReference type="Pfam" id="PF00096">
    <property type="entry name" value="zf-C2H2"/>
    <property type="match status" value="2"/>
</dbReference>
<feature type="domain" description="C2H2-type" evidence="10">
    <location>
        <begin position="62"/>
        <end position="89"/>
    </location>
</feature>
<dbReference type="Gene3D" id="3.30.160.60">
    <property type="entry name" value="Classic Zinc Finger"/>
    <property type="match status" value="2"/>
</dbReference>
<proteinExistence type="predicted"/>
<keyword evidence="4 8" id="KW-0863">Zinc-finger</keyword>
<evidence type="ECO:0000256" key="3">
    <source>
        <dbReference type="ARBA" id="ARBA00022737"/>
    </source>
</evidence>
<dbReference type="SUPFAM" id="SSF57667">
    <property type="entry name" value="beta-beta-alpha zinc fingers"/>
    <property type="match status" value="1"/>
</dbReference>
<dbReference type="InterPro" id="IPR036236">
    <property type="entry name" value="Znf_C2H2_sf"/>
</dbReference>
<keyword evidence="6" id="KW-0238">DNA-binding</keyword>
<dbReference type="PANTHER" id="PTHR14003:SF19">
    <property type="entry name" value="YY2 TRANSCRIPTION FACTOR"/>
    <property type="match status" value="1"/>
</dbReference>
<organism evidence="11 12">
    <name type="scientific">Apophysomyces ossiformis</name>
    <dbReference type="NCBI Taxonomy" id="679940"/>
    <lineage>
        <taxon>Eukaryota</taxon>
        <taxon>Fungi</taxon>
        <taxon>Fungi incertae sedis</taxon>
        <taxon>Mucoromycota</taxon>
        <taxon>Mucoromycotina</taxon>
        <taxon>Mucoromycetes</taxon>
        <taxon>Mucorales</taxon>
        <taxon>Mucorineae</taxon>
        <taxon>Mucoraceae</taxon>
        <taxon>Apophysomyces</taxon>
    </lineage>
</organism>
<dbReference type="GO" id="GO:0000978">
    <property type="term" value="F:RNA polymerase II cis-regulatory region sequence-specific DNA binding"/>
    <property type="evidence" value="ECO:0007669"/>
    <property type="project" value="TreeGrafter"/>
</dbReference>
<gene>
    <name evidence="11" type="ORF">EC973_008332</name>
</gene>
<name>A0A8H7ETX2_9FUNG</name>